<sequence>MSGFTVAASIAALALLTYLFVRYSTNHTSKMLRVVARGGALALVGVAIAGVMLFSPAALKRDTSARVSSTLQDQIAQAREHASQDAHLRSRMEALEGRGAAVTAEVEDDEALPPENADWQVVPVFFGTDRETQPDNTRLQYSSERGRRLELGRALISVPKSHQVPNIERPWAIKLPYFDVTIYEQTEDPAQHFTIQNIGKLTQEEFLARVRTRLARSARYKDHAIVFVHGYNTAFDSALYRTAQLSYDLKFDGAAFLYSWPSGGAVASYTYDRESAQASEPYLRQFLDIVVRETGAKSVSIIAHSMGNQPLLSVLRDMRQTGPNEVAINEVILAAPDVDADGFDNVARRIEGIARGVTLYVASNDRALMVSRNFWRNPRAGDVPPGGPLIVSGVETIDITRASTDSLALNHSGYAENNDLLQDIGKLILSGLRPPEQRLPTLMRTASPRGDYWRYLPLAAGARVETGAHETGAHVETGEIPTTP</sequence>
<dbReference type="PATRIC" id="fig|121290.4.peg.123"/>
<gene>
    <name evidence="2" type="ORF">APY04_1633</name>
</gene>
<evidence type="ECO:0008006" key="4">
    <source>
        <dbReference type="Google" id="ProtNLM"/>
    </source>
</evidence>
<proteinExistence type="predicted"/>
<keyword evidence="1" id="KW-1133">Transmembrane helix</keyword>
<name>A0A109BI44_HYPSL</name>
<evidence type="ECO:0000313" key="2">
    <source>
        <dbReference type="EMBL" id="KWT69202.1"/>
    </source>
</evidence>
<dbReference type="EMBL" id="LMTR01000047">
    <property type="protein sequence ID" value="KWT69202.1"/>
    <property type="molecule type" value="Genomic_DNA"/>
</dbReference>
<dbReference type="PANTHER" id="PTHR36513:SF1">
    <property type="entry name" value="TRANSMEMBRANE PROTEIN"/>
    <property type="match status" value="1"/>
</dbReference>
<dbReference type="PANTHER" id="PTHR36513">
    <property type="entry name" value="ABC TRANSMEMBRANE TYPE-1 DOMAIN-CONTAINING PROTEIN"/>
    <property type="match status" value="1"/>
</dbReference>
<dbReference type="SUPFAM" id="SSF53474">
    <property type="entry name" value="alpha/beta-Hydrolases"/>
    <property type="match status" value="1"/>
</dbReference>
<dbReference type="RefSeq" id="WP_068461424.1">
    <property type="nucleotide sequence ID" value="NZ_LMTR01000047.1"/>
</dbReference>
<organism evidence="2 3">
    <name type="scientific">Hyphomicrobium sulfonivorans</name>
    <dbReference type="NCBI Taxonomy" id="121290"/>
    <lineage>
        <taxon>Bacteria</taxon>
        <taxon>Pseudomonadati</taxon>
        <taxon>Pseudomonadota</taxon>
        <taxon>Alphaproteobacteria</taxon>
        <taxon>Hyphomicrobiales</taxon>
        <taxon>Hyphomicrobiaceae</taxon>
        <taxon>Hyphomicrobium</taxon>
    </lineage>
</organism>
<reference evidence="2 3" key="1">
    <citation type="submission" date="2015-10" db="EMBL/GenBank/DDBJ databases">
        <title>Transcriptomic analysis of a linuron degrading triple-species bacterial consortium.</title>
        <authorList>
            <person name="Albers P."/>
        </authorList>
    </citation>
    <scope>NUCLEOTIDE SEQUENCE [LARGE SCALE GENOMIC DNA]</scope>
    <source>
        <strain evidence="2 3">WDL6</strain>
    </source>
</reference>
<accession>A0A109BI44</accession>
<comment type="caution">
    <text evidence="2">The sequence shown here is derived from an EMBL/GenBank/DDBJ whole genome shotgun (WGS) entry which is preliminary data.</text>
</comment>
<dbReference type="Gene3D" id="3.40.50.1820">
    <property type="entry name" value="alpha/beta hydrolase"/>
    <property type="match status" value="1"/>
</dbReference>
<dbReference type="STRING" id="121290.APY04_1633"/>
<dbReference type="InterPro" id="IPR010297">
    <property type="entry name" value="DUF900_hydrolase"/>
</dbReference>
<evidence type="ECO:0000313" key="3">
    <source>
        <dbReference type="Proteomes" id="UP000059074"/>
    </source>
</evidence>
<dbReference type="Pfam" id="PF05990">
    <property type="entry name" value="DUF900"/>
    <property type="match status" value="1"/>
</dbReference>
<keyword evidence="3" id="KW-1185">Reference proteome</keyword>
<dbReference type="Proteomes" id="UP000059074">
    <property type="component" value="Unassembled WGS sequence"/>
</dbReference>
<feature type="transmembrane region" description="Helical" evidence="1">
    <location>
        <begin position="35"/>
        <end position="59"/>
    </location>
</feature>
<feature type="transmembrane region" description="Helical" evidence="1">
    <location>
        <begin position="6"/>
        <end position="23"/>
    </location>
</feature>
<keyword evidence="1" id="KW-0812">Transmembrane</keyword>
<dbReference type="AlphaFoldDB" id="A0A109BI44"/>
<protein>
    <recommendedName>
        <fullName evidence="4">Lipoprotein</fullName>
    </recommendedName>
</protein>
<keyword evidence="1" id="KW-0472">Membrane</keyword>
<evidence type="ECO:0000256" key="1">
    <source>
        <dbReference type="SAM" id="Phobius"/>
    </source>
</evidence>
<dbReference type="InterPro" id="IPR029058">
    <property type="entry name" value="AB_hydrolase_fold"/>
</dbReference>